<feature type="transmembrane region" description="Helical" evidence="9">
    <location>
        <begin position="338"/>
        <end position="361"/>
    </location>
</feature>
<feature type="transmembrane region" description="Helical" evidence="9">
    <location>
        <begin position="261"/>
        <end position="280"/>
    </location>
</feature>
<dbReference type="EMBL" id="KN847541">
    <property type="protein sequence ID" value="KIW04298.1"/>
    <property type="molecule type" value="Genomic_DNA"/>
</dbReference>
<dbReference type="GO" id="GO:0016020">
    <property type="term" value="C:membrane"/>
    <property type="evidence" value="ECO:0007669"/>
    <property type="project" value="UniProtKB-SubCell"/>
</dbReference>
<feature type="transmembrane region" description="Helical" evidence="9">
    <location>
        <begin position="613"/>
        <end position="635"/>
    </location>
</feature>
<dbReference type="OrthoDB" id="9986677at2759"/>
<reference evidence="10 11" key="1">
    <citation type="submission" date="2015-01" db="EMBL/GenBank/DDBJ databases">
        <title>The Genome Sequence of Ochroconis gallopava CBS43764.</title>
        <authorList>
            <consortium name="The Broad Institute Genomics Platform"/>
            <person name="Cuomo C."/>
            <person name="de Hoog S."/>
            <person name="Gorbushina A."/>
            <person name="Stielow B."/>
            <person name="Teixiera M."/>
            <person name="Abouelleil A."/>
            <person name="Chapman S.B."/>
            <person name="Priest M."/>
            <person name="Young S.K."/>
            <person name="Wortman J."/>
            <person name="Nusbaum C."/>
            <person name="Birren B."/>
        </authorList>
    </citation>
    <scope>NUCLEOTIDE SEQUENCE [LARGE SCALE GENOMIC DNA]</scope>
    <source>
        <strain evidence="10 11">CBS 43764</strain>
    </source>
</reference>
<keyword evidence="7 9" id="KW-1133">Transmembrane helix</keyword>
<comment type="similarity">
    <text evidence="2">Belongs to the oligopeptide OPT transporter family.</text>
</comment>
<dbReference type="PANTHER" id="PTHR22601">
    <property type="entry name" value="ISP4 LIKE PROTEIN"/>
    <property type="match status" value="1"/>
</dbReference>
<feature type="transmembrane region" description="Helical" evidence="9">
    <location>
        <begin position="128"/>
        <end position="146"/>
    </location>
</feature>
<evidence type="ECO:0000256" key="1">
    <source>
        <dbReference type="ARBA" id="ARBA00004141"/>
    </source>
</evidence>
<proteinExistence type="inferred from homology"/>
<feature type="transmembrane region" description="Helical" evidence="9">
    <location>
        <begin position="232"/>
        <end position="255"/>
    </location>
</feature>
<organism evidence="10 11">
    <name type="scientific">Verruconis gallopava</name>
    <dbReference type="NCBI Taxonomy" id="253628"/>
    <lineage>
        <taxon>Eukaryota</taxon>
        <taxon>Fungi</taxon>
        <taxon>Dikarya</taxon>
        <taxon>Ascomycota</taxon>
        <taxon>Pezizomycotina</taxon>
        <taxon>Dothideomycetes</taxon>
        <taxon>Pleosporomycetidae</taxon>
        <taxon>Venturiales</taxon>
        <taxon>Sympoventuriaceae</taxon>
        <taxon>Verruconis</taxon>
    </lineage>
</organism>
<dbReference type="NCBIfam" id="TIGR00727">
    <property type="entry name" value="ISP4_OPT"/>
    <property type="match status" value="1"/>
</dbReference>
<feature type="transmembrane region" description="Helical" evidence="9">
    <location>
        <begin position="152"/>
        <end position="172"/>
    </location>
</feature>
<evidence type="ECO:0000256" key="5">
    <source>
        <dbReference type="ARBA" id="ARBA00022856"/>
    </source>
</evidence>
<evidence type="ECO:0000256" key="7">
    <source>
        <dbReference type="ARBA" id="ARBA00022989"/>
    </source>
</evidence>
<evidence type="ECO:0000256" key="2">
    <source>
        <dbReference type="ARBA" id="ARBA00008807"/>
    </source>
</evidence>
<evidence type="ECO:0000256" key="3">
    <source>
        <dbReference type="ARBA" id="ARBA00022448"/>
    </source>
</evidence>
<accession>A0A0D2ABT4</accession>
<keyword evidence="11" id="KW-1185">Reference proteome</keyword>
<feature type="transmembrane region" description="Helical" evidence="9">
    <location>
        <begin position="301"/>
        <end position="332"/>
    </location>
</feature>
<feature type="transmembrane region" description="Helical" evidence="9">
    <location>
        <begin position="373"/>
        <end position="391"/>
    </location>
</feature>
<dbReference type="Pfam" id="PF03169">
    <property type="entry name" value="OPT"/>
    <property type="match status" value="1"/>
</dbReference>
<evidence type="ECO:0000256" key="4">
    <source>
        <dbReference type="ARBA" id="ARBA00022692"/>
    </source>
</evidence>
<dbReference type="GO" id="GO:0015031">
    <property type="term" value="P:protein transport"/>
    <property type="evidence" value="ECO:0007669"/>
    <property type="project" value="UniProtKB-KW"/>
</dbReference>
<feature type="transmembrane region" description="Helical" evidence="9">
    <location>
        <begin position="450"/>
        <end position="470"/>
    </location>
</feature>
<dbReference type="VEuPathDB" id="FungiDB:PV09_04594"/>
<feature type="transmembrane region" description="Helical" evidence="9">
    <location>
        <begin position="763"/>
        <end position="782"/>
    </location>
</feature>
<keyword evidence="3" id="KW-0813">Transport</keyword>
<dbReference type="GeneID" id="27312567"/>
<gene>
    <name evidence="10" type="ORF">PV09_04594</name>
</gene>
<evidence type="ECO:0000256" key="6">
    <source>
        <dbReference type="ARBA" id="ARBA00022927"/>
    </source>
</evidence>
<feature type="transmembrane region" description="Helical" evidence="9">
    <location>
        <begin position="551"/>
        <end position="571"/>
    </location>
</feature>
<evidence type="ECO:0000256" key="9">
    <source>
        <dbReference type="SAM" id="Phobius"/>
    </source>
</evidence>
<comment type="subcellular location">
    <subcellularLocation>
        <location evidence="1">Membrane</location>
        <topology evidence="1">Multi-pass membrane protein</topology>
    </subcellularLocation>
</comment>
<feature type="transmembrane region" description="Helical" evidence="9">
    <location>
        <begin position="503"/>
        <end position="521"/>
    </location>
</feature>
<protein>
    <submittedName>
        <fullName evidence="10">OPT family small oligopeptide transporter</fullName>
    </submittedName>
</protein>
<dbReference type="Proteomes" id="UP000053259">
    <property type="component" value="Unassembled WGS sequence"/>
</dbReference>
<dbReference type="NCBIfam" id="TIGR00728">
    <property type="entry name" value="OPT_sfam"/>
    <property type="match status" value="1"/>
</dbReference>
<evidence type="ECO:0000256" key="8">
    <source>
        <dbReference type="ARBA" id="ARBA00023136"/>
    </source>
</evidence>
<feature type="transmembrane region" description="Helical" evidence="9">
    <location>
        <begin position="527"/>
        <end position="544"/>
    </location>
</feature>
<evidence type="ECO:0000313" key="10">
    <source>
        <dbReference type="EMBL" id="KIW04298.1"/>
    </source>
</evidence>
<feature type="transmembrane region" description="Helical" evidence="9">
    <location>
        <begin position="721"/>
        <end position="742"/>
    </location>
</feature>
<dbReference type="RefSeq" id="XP_016214167.1">
    <property type="nucleotide sequence ID" value="XM_016357965.1"/>
</dbReference>
<keyword evidence="8 9" id="KW-0472">Membrane</keyword>
<name>A0A0D2ABT4_9PEZI</name>
<evidence type="ECO:0000313" key="11">
    <source>
        <dbReference type="Proteomes" id="UP000053259"/>
    </source>
</evidence>
<dbReference type="AlphaFoldDB" id="A0A0D2ABT4"/>
<dbReference type="FunCoup" id="A0A0D2ABT4">
    <property type="interactions" value="96"/>
</dbReference>
<keyword evidence="5" id="KW-0571">Peptide transport</keyword>
<feature type="transmembrane region" description="Helical" evidence="9">
    <location>
        <begin position="685"/>
        <end position="701"/>
    </location>
</feature>
<dbReference type="InterPro" id="IPR004648">
    <property type="entry name" value="Oligpept_transpt"/>
</dbReference>
<dbReference type="InParanoid" id="A0A0D2ABT4"/>
<dbReference type="InterPro" id="IPR004813">
    <property type="entry name" value="OPT"/>
</dbReference>
<keyword evidence="6" id="KW-0653">Protein transport</keyword>
<sequence length="822" mass="93375">MDKLRRPWKFSRRDTDAVQLEGVGSASGVETIAYDKEVQSQAKQADSDTNSQEVRNAEADLKKFSALHEFDPNLPSEKRDAIQGALGHKDVEAELNLEHELEENSPYPEVRAAVRATDEDVPCNTVRAWILGMIFVTVGSGCNMLFSLRNPAIQITSIVAQLVSYPFGVAMAKFLPKKKFRTFGIEWTLNPGPFNMKEHTLITIMANVSFAQGAAYSTYSLESLIGFYKVDYGWGFALLFTITTQMVGLGLAGIFRRFLVYPASMIWPVVLPNCALFYSLHSREKPDPAETNGWSISRYRYFMYVFIGAFIWYWFPGFIWQGLSVFAFVTWIRPNNVIINQVFGGFTGLSVIPLTFDWTYITAYILSPLIPPWHAIANTLIGLVFFVWVAAPAVHYTNTWYAKYLPMSDSTSYDNTGNTYNVSRIVTPEYTLDEKKYAEYSPLFLSTTFALTYGLSFASIISVIVHTYLYHGKEIWYRMKAARDQEDDIHMKLMKKYKEAPDWWFFVIFIVMLALSFVTVVHWPTHLTWWALIIAFIISFVWIVPLGMVQAITNIQIGLNVFTEFIIGYMLPGRPLAMMSFKTYGYIAMYQGLTYIQDLKLGHYMKVPPRPLFFAQFVASLWSCVVQVAVLYWAFGNIKGICDAEQSARFTCPNGRVFFTASIIWGVIGPNRMFSGSGIYKNLQYFWLIGALLPVIFYYGTKRFPRSPFRYLHAPVIFGGIGYIPPATPLTYLSWGVVGFIFNKLIRNSKRGWWLTYNYVTSAALDSGLAVSTIIIFFALLLPQINPPSWWGNNVVSSTLDAQDAAIQVVLPTGKTFGPTHW</sequence>
<dbReference type="GO" id="GO:0035673">
    <property type="term" value="F:oligopeptide transmembrane transporter activity"/>
    <property type="evidence" value="ECO:0007669"/>
    <property type="project" value="InterPro"/>
</dbReference>
<keyword evidence="4 9" id="KW-0812">Transmembrane</keyword>